<feature type="transmembrane region" description="Helical" evidence="2">
    <location>
        <begin position="40"/>
        <end position="63"/>
    </location>
</feature>
<evidence type="ECO:0000256" key="1">
    <source>
        <dbReference type="SAM" id="MobiDB-lite"/>
    </source>
</evidence>
<feature type="compositionally biased region" description="Basic and acidic residues" evidence="1">
    <location>
        <begin position="20"/>
        <end position="30"/>
    </location>
</feature>
<keyword evidence="2" id="KW-0472">Membrane</keyword>
<protein>
    <submittedName>
        <fullName evidence="3">Uncharacterized protein</fullName>
    </submittedName>
</protein>
<keyword evidence="2" id="KW-0812">Transmembrane</keyword>
<name>A0A1H1N3D6_9MICO</name>
<gene>
    <name evidence="3" type="ORF">SAMN04489719_1157</name>
</gene>
<keyword evidence="4" id="KW-1185">Reference proteome</keyword>
<evidence type="ECO:0000313" key="3">
    <source>
        <dbReference type="EMBL" id="SDR93410.1"/>
    </source>
</evidence>
<dbReference type="EMBL" id="LT629734">
    <property type="protein sequence ID" value="SDR93410.1"/>
    <property type="molecule type" value="Genomic_DNA"/>
</dbReference>
<proteinExistence type="predicted"/>
<evidence type="ECO:0000313" key="4">
    <source>
        <dbReference type="Proteomes" id="UP000199649"/>
    </source>
</evidence>
<organism evidence="3 4">
    <name type="scientific">Agrococcus carbonis</name>
    <dbReference type="NCBI Taxonomy" id="684552"/>
    <lineage>
        <taxon>Bacteria</taxon>
        <taxon>Bacillati</taxon>
        <taxon>Actinomycetota</taxon>
        <taxon>Actinomycetes</taxon>
        <taxon>Micrococcales</taxon>
        <taxon>Microbacteriaceae</taxon>
        <taxon>Agrococcus</taxon>
    </lineage>
</organism>
<dbReference type="STRING" id="684552.SAMN04489719_1157"/>
<reference evidence="4" key="1">
    <citation type="submission" date="2016-10" db="EMBL/GenBank/DDBJ databases">
        <authorList>
            <person name="Varghese N."/>
            <person name="Submissions S."/>
        </authorList>
    </citation>
    <scope>NUCLEOTIDE SEQUENCE [LARGE SCALE GENOMIC DNA]</scope>
    <source>
        <strain evidence="4">DSM 22965</strain>
    </source>
</reference>
<feature type="transmembrane region" description="Helical" evidence="2">
    <location>
        <begin position="75"/>
        <end position="98"/>
    </location>
</feature>
<dbReference type="Proteomes" id="UP000199649">
    <property type="component" value="Chromosome I"/>
</dbReference>
<keyword evidence="2" id="KW-1133">Transmembrane helix</keyword>
<accession>A0A1H1N3D6</accession>
<evidence type="ECO:0000256" key="2">
    <source>
        <dbReference type="SAM" id="Phobius"/>
    </source>
</evidence>
<feature type="region of interest" description="Disordered" evidence="1">
    <location>
        <begin position="120"/>
        <end position="173"/>
    </location>
</feature>
<dbReference type="AlphaFoldDB" id="A0A1H1N3D6"/>
<feature type="region of interest" description="Disordered" evidence="1">
    <location>
        <begin position="1"/>
        <end position="30"/>
    </location>
</feature>
<sequence>MLEGMDHTPDPAANDGAGSPREHHHDVEVQVRRSPKYGRFMALGAALGAVVAWIVAWVMPPAVNAAGERVDTSPIIGLSIVVGFVLGGALGAVVALLIDRSLAKRAGTATAEQIDVSEADAPADAAPPAPHAPHAPVVEAEFEHHRSLDEPAAPPAPGETDEADDERDGPRGA</sequence>